<protein>
    <submittedName>
        <fullName evidence="2">Sugar ABC transporter substrate-binding protein</fullName>
    </submittedName>
</protein>
<sequence length="332" mass="34617">MKKNGKKLLSVVLLAGIIALGTGCSSGGTTDSATSPDVTVGIVQYIDHVALDASREGFVAALADNGYVDGDNITIDLQNAQGDQSNLSTISDRFISNNVDLVLAIATPAAQAIAAKTTEIPILGTAITDYVAARLVESNEVPGGNVSGTTDMNPIKEQIDLLVKLVPTAKTVGVLYTSSEDNSVLQAKIAREAIEKLGLNYVEVTVTNSNDVQQATQSIVSQCDAIYIPTDNVFASAMPQVQNITSQSKTPVICGESGMVESGGLATLGISYSELGYQTGLMAVKILKGEAAPATMPIEASTKFEYVINGTVAEEIGLTIPADLQQYVIKAQ</sequence>
<dbReference type="InterPro" id="IPR028082">
    <property type="entry name" value="Peripla_BP_I"/>
</dbReference>
<evidence type="ECO:0000313" key="2">
    <source>
        <dbReference type="EMBL" id="KNZ40979.1"/>
    </source>
</evidence>
<dbReference type="Proteomes" id="UP000036873">
    <property type="component" value="Unassembled WGS sequence"/>
</dbReference>
<dbReference type="OrthoDB" id="9776955at2"/>
<comment type="caution">
    <text evidence="2">The sequence shown here is derived from an EMBL/GenBank/DDBJ whole genome shotgun (WGS) entry which is preliminary data.</text>
</comment>
<dbReference type="SUPFAM" id="SSF53822">
    <property type="entry name" value="Periplasmic binding protein-like I"/>
    <property type="match status" value="1"/>
</dbReference>
<evidence type="ECO:0000313" key="3">
    <source>
        <dbReference type="Proteomes" id="UP000036873"/>
    </source>
</evidence>
<proteinExistence type="predicted"/>
<dbReference type="Pfam" id="PF04392">
    <property type="entry name" value="ABC_sub_bind"/>
    <property type="match status" value="1"/>
</dbReference>
<accession>A0A0L6TXI3</accession>
<feature type="chain" id="PRO_5005567362" evidence="1">
    <location>
        <begin position="28"/>
        <end position="332"/>
    </location>
</feature>
<name>A0A0L6TXI3_9FIRM</name>
<evidence type="ECO:0000256" key="1">
    <source>
        <dbReference type="SAM" id="SignalP"/>
    </source>
</evidence>
<feature type="signal peptide" evidence="1">
    <location>
        <begin position="1"/>
        <end position="27"/>
    </location>
</feature>
<dbReference type="PATRIC" id="fig|52689.4.peg.2486"/>
<dbReference type="PANTHER" id="PTHR35271:SF1">
    <property type="entry name" value="ABC TRANSPORTER, SUBSTRATE-BINDING LIPOPROTEIN"/>
    <property type="match status" value="1"/>
</dbReference>
<keyword evidence="1" id="KW-0732">Signal</keyword>
<dbReference type="CDD" id="cd06325">
    <property type="entry name" value="PBP1_ABC_unchar_transporter"/>
    <property type="match status" value="1"/>
</dbReference>
<dbReference type="Gene3D" id="3.40.50.2300">
    <property type="match status" value="2"/>
</dbReference>
<organism evidence="2 3">
    <name type="scientific">Acetobacterium bakii</name>
    <dbReference type="NCBI Taxonomy" id="52689"/>
    <lineage>
        <taxon>Bacteria</taxon>
        <taxon>Bacillati</taxon>
        <taxon>Bacillota</taxon>
        <taxon>Clostridia</taxon>
        <taxon>Eubacteriales</taxon>
        <taxon>Eubacteriaceae</taxon>
        <taxon>Acetobacterium</taxon>
    </lineage>
</organism>
<dbReference type="InterPro" id="IPR007487">
    <property type="entry name" value="ABC_transpt-TYRBP-like"/>
</dbReference>
<dbReference type="PROSITE" id="PS51257">
    <property type="entry name" value="PROKAR_LIPOPROTEIN"/>
    <property type="match status" value="1"/>
</dbReference>
<dbReference type="AlphaFoldDB" id="A0A0L6TXI3"/>
<reference evidence="3" key="1">
    <citation type="submission" date="2015-07" db="EMBL/GenBank/DDBJ databases">
        <title>Draft genome sequence of Acetobacterium bakii DSM 8293, a potential psychrophilic chemical producer through syngas fermentation.</title>
        <authorList>
            <person name="Song Y."/>
            <person name="Hwang S."/>
            <person name="Cho B.-K."/>
        </authorList>
    </citation>
    <scope>NUCLEOTIDE SEQUENCE [LARGE SCALE GENOMIC DNA]</scope>
    <source>
        <strain evidence="3">DSM 8239</strain>
    </source>
</reference>
<gene>
    <name evidence="2" type="ORF">AKG39_14845</name>
</gene>
<dbReference type="STRING" id="52689.AKG39_14845"/>
<dbReference type="RefSeq" id="WP_050741187.1">
    <property type="nucleotide sequence ID" value="NZ_LGYO01000040.1"/>
</dbReference>
<dbReference type="EMBL" id="LGYO01000040">
    <property type="protein sequence ID" value="KNZ40979.1"/>
    <property type="molecule type" value="Genomic_DNA"/>
</dbReference>
<dbReference type="PANTHER" id="PTHR35271">
    <property type="entry name" value="ABC TRANSPORTER, SUBSTRATE-BINDING LIPOPROTEIN-RELATED"/>
    <property type="match status" value="1"/>
</dbReference>
<keyword evidence="3" id="KW-1185">Reference proteome</keyword>